<dbReference type="STRING" id="39946.B8B5J9"/>
<reference evidence="2 3" key="1">
    <citation type="journal article" date="2005" name="PLoS Biol.">
        <title>The genomes of Oryza sativa: a history of duplications.</title>
        <authorList>
            <person name="Yu J."/>
            <person name="Wang J."/>
            <person name="Lin W."/>
            <person name="Li S."/>
            <person name="Li H."/>
            <person name="Zhou J."/>
            <person name="Ni P."/>
            <person name="Dong W."/>
            <person name="Hu S."/>
            <person name="Zeng C."/>
            <person name="Zhang J."/>
            <person name="Zhang Y."/>
            <person name="Li R."/>
            <person name="Xu Z."/>
            <person name="Li S."/>
            <person name="Li X."/>
            <person name="Zheng H."/>
            <person name="Cong L."/>
            <person name="Lin L."/>
            <person name="Yin J."/>
            <person name="Geng J."/>
            <person name="Li G."/>
            <person name="Shi J."/>
            <person name="Liu J."/>
            <person name="Lv H."/>
            <person name="Li J."/>
            <person name="Wang J."/>
            <person name="Deng Y."/>
            <person name="Ran L."/>
            <person name="Shi X."/>
            <person name="Wang X."/>
            <person name="Wu Q."/>
            <person name="Li C."/>
            <person name="Ren X."/>
            <person name="Wang J."/>
            <person name="Wang X."/>
            <person name="Li D."/>
            <person name="Liu D."/>
            <person name="Zhang X."/>
            <person name="Ji Z."/>
            <person name="Zhao W."/>
            <person name="Sun Y."/>
            <person name="Zhang Z."/>
            <person name="Bao J."/>
            <person name="Han Y."/>
            <person name="Dong L."/>
            <person name="Ji J."/>
            <person name="Chen P."/>
            <person name="Wu S."/>
            <person name="Liu J."/>
            <person name="Xiao Y."/>
            <person name="Bu D."/>
            <person name="Tan J."/>
            <person name="Yang L."/>
            <person name="Ye C."/>
            <person name="Zhang J."/>
            <person name="Xu J."/>
            <person name="Zhou Y."/>
            <person name="Yu Y."/>
            <person name="Zhang B."/>
            <person name="Zhuang S."/>
            <person name="Wei H."/>
            <person name="Liu B."/>
            <person name="Lei M."/>
            <person name="Yu H."/>
            <person name="Li Y."/>
            <person name="Xu H."/>
            <person name="Wei S."/>
            <person name="He X."/>
            <person name="Fang L."/>
            <person name="Zhang Z."/>
            <person name="Zhang Y."/>
            <person name="Huang X."/>
            <person name="Su Z."/>
            <person name="Tong W."/>
            <person name="Li J."/>
            <person name="Tong Z."/>
            <person name="Li S."/>
            <person name="Ye J."/>
            <person name="Wang L."/>
            <person name="Fang L."/>
            <person name="Lei T."/>
            <person name="Chen C."/>
            <person name="Chen H."/>
            <person name="Xu Z."/>
            <person name="Li H."/>
            <person name="Huang H."/>
            <person name="Zhang F."/>
            <person name="Xu H."/>
            <person name="Li N."/>
            <person name="Zhao C."/>
            <person name="Li S."/>
            <person name="Dong L."/>
            <person name="Huang Y."/>
            <person name="Li L."/>
            <person name="Xi Y."/>
            <person name="Qi Q."/>
            <person name="Li W."/>
            <person name="Zhang B."/>
            <person name="Hu W."/>
            <person name="Zhang Y."/>
            <person name="Tian X."/>
            <person name="Jiao Y."/>
            <person name="Liang X."/>
            <person name="Jin J."/>
            <person name="Gao L."/>
            <person name="Zheng W."/>
            <person name="Hao B."/>
            <person name="Liu S."/>
            <person name="Wang W."/>
            <person name="Yuan L."/>
            <person name="Cao M."/>
            <person name="McDermott J."/>
            <person name="Samudrala R."/>
            <person name="Wang J."/>
            <person name="Wong G.K."/>
            <person name="Yang H."/>
        </authorList>
    </citation>
    <scope>NUCLEOTIDE SEQUENCE [LARGE SCALE GENOMIC DNA]</scope>
    <source>
        <strain evidence="3">cv. 93-11</strain>
    </source>
</reference>
<dbReference type="PANTHER" id="PTHR31973:SF184">
    <property type="entry name" value="OS02G0685500 PROTEIN"/>
    <property type="match status" value="1"/>
</dbReference>
<gene>
    <name evidence="2" type="ORF">OsI_27204</name>
</gene>
<dbReference type="Gramene" id="BGIOSGA023770-TA">
    <property type="protein sequence ID" value="BGIOSGA023770-PA"/>
    <property type="gene ID" value="BGIOSGA023770"/>
</dbReference>
<keyword evidence="3" id="KW-1185">Reference proteome</keyword>
<accession>B8B5J9</accession>
<dbReference type="OMA" id="NKAGSMH"/>
<organism evidence="2 3">
    <name type="scientific">Oryza sativa subsp. indica</name>
    <name type="common">Rice</name>
    <dbReference type="NCBI Taxonomy" id="39946"/>
    <lineage>
        <taxon>Eukaryota</taxon>
        <taxon>Viridiplantae</taxon>
        <taxon>Streptophyta</taxon>
        <taxon>Embryophyta</taxon>
        <taxon>Tracheophyta</taxon>
        <taxon>Spermatophyta</taxon>
        <taxon>Magnoliopsida</taxon>
        <taxon>Liliopsida</taxon>
        <taxon>Poales</taxon>
        <taxon>Poaceae</taxon>
        <taxon>BOP clade</taxon>
        <taxon>Oryzoideae</taxon>
        <taxon>Oryzeae</taxon>
        <taxon>Oryzinae</taxon>
        <taxon>Oryza</taxon>
        <taxon>Oryza sativa</taxon>
    </lineage>
</organism>
<evidence type="ECO:0000256" key="1">
    <source>
        <dbReference type="SAM" id="MobiDB-lite"/>
    </source>
</evidence>
<dbReference type="PANTHER" id="PTHR31973">
    <property type="entry name" value="POLYPROTEIN, PUTATIVE-RELATED"/>
    <property type="match status" value="1"/>
</dbReference>
<dbReference type="EMBL" id="CM000132">
    <property type="protein sequence ID" value="EEC82621.1"/>
    <property type="molecule type" value="Genomic_DNA"/>
</dbReference>
<dbReference type="AlphaFoldDB" id="B8B5J9"/>
<dbReference type="Proteomes" id="UP000007015">
    <property type="component" value="Chromosome 7"/>
</dbReference>
<name>B8B5J9_ORYSI</name>
<sequence length="573" mass="65661">MIIVLVYAGGEIIYEEKAGASYSIPPKITFPAIKSTTLEDVKNEIFRGLDFSEVAYSLVIKVRYDVGAPGPHFFQLIPLYEERSWQMILEMTSARTNWHMVELYVETASINIGRSHTSTNQDGEESIVMPSLDGHNARNVVQTNVEEEAYVGEETDNEGNIDEDEDQEDVEEGSEDEENMNDSIALVNSAKSQPLMGRSGKHPVSAFHDISVLRQTRADDCFFGSKRHFESPLAKGRIFYSKQHLQFAVNEFHISNNMEVRVSTSNKSRLDFKCKDSTCKWKLYAKTTKIGSSWKIQTCQFPHTCRAPADRFDHAQLTAAVIADVIRDDLKENLELSILSIRQLVRQRYKNVKPKYNKLWRGRELAIVQLFGSWEESYALVTPLLEAMKASNPGTKYQLLSNPTSPGGHQSFKCLAWAFGPCIESVPYLRPAIKWVFKQPHIGWNEIGGECVHRFCSQHIAENLYKRCKNDDVIKTFKWAVKKKKPRRRIKMSLRNLRDSEKVWSHRVENLLVKRGNKAGSMHVTSYGDEGGEYEVKVDRERVAVVQGNHTAYVRRDFKYKVHHQADRTDRMI</sequence>
<evidence type="ECO:0000313" key="3">
    <source>
        <dbReference type="Proteomes" id="UP000007015"/>
    </source>
</evidence>
<feature type="region of interest" description="Disordered" evidence="1">
    <location>
        <begin position="151"/>
        <end position="179"/>
    </location>
</feature>
<dbReference type="HOGENOM" id="CLU_006767_7_1_1"/>
<protein>
    <submittedName>
        <fullName evidence="2">Uncharacterized protein</fullName>
    </submittedName>
</protein>
<proteinExistence type="predicted"/>
<evidence type="ECO:0000313" key="2">
    <source>
        <dbReference type="EMBL" id="EEC82621.1"/>
    </source>
</evidence>